<evidence type="ECO:0000313" key="3">
    <source>
        <dbReference type="EMBL" id="TDH34333.1"/>
    </source>
</evidence>
<proteinExistence type="predicted"/>
<organism evidence="3 4">
    <name type="scientific">Pseudohoeflea suaedae</name>
    <dbReference type="NCBI Taxonomy" id="877384"/>
    <lineage>
        <taxon>Bacteria</taxon>
        <taxon>Pseudomonadati</taxon>
        <taxon>Pseudomonadota</taxon>
        <taxon>Alphaproteobacteria</taxon>
        <taxon>Hyphomicrobiales</taxon>
        <taxon>Rhizobiaceae</taxon>
        <taxon>Pseudohoeflea</taxon>
    </lineage>
</organism>
<dbReference type="AlphaFoldDB" id="A0A4R5PHM7"/>
<comment type="caution">
    <text evidence="3">The sequence shown here is derived from an EMBL/GenBank/DDBJ whole genome shotgun (WGS) entry which is preliminary data.</text>
</comment>
<feature type="domain" description="SH3b" evidence="2">
    <location>
        <begin position="21"/>
        <end position="86"/>
    </location>
</feature>
<accession>A0A4R5PHM7</accession>
<sequence>MTLAKTLLGASALTLFAVPAFAAMSVTATTDLNVRAGPGPDYPVTSVIGNNQAATLDGCIENSKWCQVTINGTSGWAYSEYLVADYSGQPTVVYQNYQTIGAPVVTYDGPDGALAGGATGAVAGALVAGPVGAAVGGAAGAAIGGAVDPTPETRTYIQANPVDQVYLDGEVVVGSTVPQDVRLYDVPDAQYRYVYVNGQEVLVAPDTRQIVYVYR</sequence>
<keyword evidence="1" id="KW-0732">Signal</keyword>
<reference evidence="3 4" key="1">
    <citation type="journal article" date="2013" name="Int. J. Syst. Evol. Microbiol.">
        <title>Hoeflea suaedae sp. nov., an endophytic bacterium isolated from the root of the halophyte Suaeda maritima.</title>
        <authorList>
            <person name="Chung E.J."/>
            <person name="Park J.A."/>
            <person name="Pramanik P."/>
            <person name="Bibi F."/>
            <person name="Jeon C.O."/>
            <person name="Chung Y.R."/>
        </authorList>
    </citation>
    <scope>NUCLEOTIDE SEQUENCE [LARGE SCALE GENOMIC DNA]</scope>
    <source>
        <strain evidence="3 4">YC6898</strain>
    </source>
</reference>
<dbReference type="RefSeq" id="WP_133285679.1">
    <property type="nucleotide sequence ID" value="NZ_SMSI01000004.1"/>
</dbReference>
<feature type="chain" id="PRO_5020574952" evidence="1">
    <location>
        <begin position="23"/>
        <end position="215"/>
    </location>
</feature>
<evidence type="ECO:0000256" key="1">
    <source>
        <dbReference type="SAM" id="SignalP"/>
    </source>
</evidence>
<keyword evidence="4" id="KW-1185">Reference proteome</keyword>
<protein>
    <submittedName>
        <fullName evidence="3">DUF1236 domain-containing protein</fullName>
    </submittedName>
</protein>
<dbReference type="PROSITE" id="PS51781">
    <property type="entry name" value="SH3B"/>
    <property type="match status" value="1"/>
</dbReference>
<evidence type="ECO:0000313" key="4">
    <source>
        <dbReference type="Proteomes" id="UP000295131"/>
    </source>
</evidence>
<dbReference type="Gene3D" id="2.30.30.40">
    <property type="entry name" value="SH3 Domains"/>
    <property type="match status" value="1"/>
</dbReference>
<dbReference type="SMART" id="SM00287">
    <property type="entry name" value="SH3b"/>
    <property type="match status" value="1"/>
</dbReference>
<dbReference type="Pfam" id="PF08239">
    <property type="entry name" value="SH3_3"/>
    <property type="match status" value="1"/>
</dbReference>
<name>A0A4R5PHM7_9HYPH</name>
<dbReference type="OrthoDB" id="102964at2"/>
<dbReference type="InterPro" id="IPR009642">
    <property type="entry name" value="DUF1236"/>
</dbReference>
<gene>
    <name evidence="3" type="ORF">E2A64_16835</name>
</gene>
<evidence type="ECO:0000259" key="2">
    <source>
        <dbReference type="PROSITE" id="PS51781"/>
    </source>
</evidence>
<feature type="signal peptide" evidence="1">
    <location>
        <begin position="1"/>
        <end position="22"/>
    </location>
</feature>
<dbReference type="EMBL" id="SMSI01000004">
    <property type="protein sequence ID" value="TDH34333.1"/>
    <property type="molecule type" value="Genomic_DNA"/>
</dbReference>
<dbReference type="Proteomes" id="UP000295131">
    <property type="component" value="Unassembled WGS sequence"/>
</dbReference>
<dbReference type="Pfam" id="PF06823">
    <property type="entry name" value="DUF1236"/>
    <property type="match status" value="1"/>
</dbReference>
<dbReference type="InterPro" id="IPR003646">
    <property type="entry name" value="SH3-like_bac-type"/>
</dbReference>